<comment type="caution">
    <text evidence="2">The sequence shown here is derived from an EMBL/GenBank/DDBJ whole genome shotgun (WGS) entry which is preliminary data.</text>
</comment>
<evidence type="ECO:0000313" key="3">
    <source>
        <dbReference type="Proteomes" id="UP000605013"/>
    </source>
</evidence>
<dbReference type="Proteomes" id="UP000605013">
    <property type="component" value="Unassembled WGS sequence"/>
</dbReference>
<dbReference type="InterPro" id="IPR006047">
    <property type="entry name" value="GH13_cat_dom"/>
</dbReference>
<organism evidence="2 3">
    <name type="scientific">Olleya sediminilitoris</name>
    <dbReference type="NCBI Taxonomy" id="2795739"/>
    <lineage>
        <taxon>Bacteria</taxon>
        <taxon>Pseudomonadati</taxon>
        <taxon>Bacteroidota</taxon>
        <taxon>Flavobacteriia</taxon>
        <taxon>Flavobacteriales</taxon>
        <taxon>Flavobacteriaceae</taxon>
    </lineage>
</organism>
<dbReference type="InterPro" id="IPR017853">
    <property type="entry name" value="GH"/>
</dbReference>
<name>A0ABS1WM58_9FLAO</name>
<proteinExistence type="predicted"/>
<dbReference type="PROSITE" id="PS51257">
    <property type="entry name" value="PROKAR_LIPOPROTEIN"/>
    <property type="match status" value="1"/>
</dbReference>
<evidence type="ECO:0000259" key="1">
    <source>
        <dbReference type="SMART" id="SM00642"/>
    </source>
</evidence>
<protein>
    <submittedName>
        <fullName evidence="2">Alpha-amylase</fullName>
    </submittedName>
</protein>
<feature type="domain" description="Glycosyl hydrolase family 13 catalytic" evidence="1">
    <location>
        <begin position="49"/>
        <end position="467"/>
    </location>
</feature>
<dbReference type="SMART" id="SM00642">
    <property type="entry name" value="Aamy"/>
    <property type="match status" value="1"/>
</dbReference>
<reference evidence="2 3" key="1">
    <citation type="submission" date="2020-12" db="EMBL/GenBank/DDBJ databases">
        <title>Olleya sediminilitoris sp. nov., isolated from a tidal flat.</title>
        <authorList>
            <person name="Park S."/>
            <person name="Yoon J.-H."/>
        </authorList>
    </citation>
    <scope>NUCLEOTIDE SEQUENCE [LARGE SCALE GENOMIC DNA]</scope>
    <source>
        <strain evidence="2 3">YSTF-M6</strain>
    </source>
</reference>
<dbReference type="SUPFAM" id="SSF51445">
    <property type="entry name" value="(Trans)glycosidases"/>
    <property type="match status" value="1"/>
</dbReference>
<sequence>MKKSILLIALSILVFGCKTDKKANQDISENTKKEDVKTPFVWDAANVYFLLTDRFNNGDKANDVNYGRTKETAVLRGFEGGDLQGVTQKIEDGYFTNLGINAIWMSPIVEQIHGATDEGTGNTYGFHGYWTKDWTNIDANLGTKEDLQNLVDAAHKKGIRVLLDAVINHTGPVTEQDPVWPSDWVRTDPQCQYNNYENTVTCTLVKNLPDIKTESNEAVELPPQLVEKWKAEGRYDEEVTELDAFFKATGHPRAPRFYIMKWLSDYITDFGIDGYRVDTVKHTEAFVWQEFKDVCDNAFAEFKQQNPNKVLDNNAFYLVGEVYNYGISAGTAFDFGDKKVNYFDAAFNSLINFEFKWNAAQQTYEEQFKKYDSLLHTSLKGYGVLNYLTSHDDGQPFDKNREKTYETATRLLLSPGASQVYYGDESARDLTIEGTVGDATLRSFMNWNEIAQQQDLLIHWQKLGQFRRNHPSVGAGKHTMLSNTPYLFSRRYTKGDFKDDVIIGIDIPKGKHTIDVSSVFKEGAQIKDFYSGEILEVTHGKITIDTEFNILLLENIK</sequence>
<dbReference type="Gene3D" id="3.20.20.80">
    <property type="entry name" value="Glycosidases"/>
    <property type="match status" value="2"/>
</dbReference>
<dbReference type="PANTHER" id="PTHR10357:SF209">
    <property type="entry name" value="PERIPLASMIC ALPHA-AMYLASE"/>
    <property type="match status" value="1"/>
</dbReference>
<dbReference type="Pfam" id="PF00128">
    <property type="entry name" value="Alpha-amylase"/>
    <property type="match status" value="1"/>
</dbReference>
<dbReference type="EMBL" id="JAEMEF010000008">
    <property type="protein sequence ID" value="MBL7560180.1"/>
    <property type="molecule type" value="Genomic_DNA"/>
</dbReference>
<evidence type="ECO:0000313" key="2">
    <source>
        <dbReference type="EMBL" id="MBL7560180.1"/>
    </source>
</evidence>
<accession>A0ABS1WM58</accession>
<dbReference type="RefSeq" id="WP_203000671.1">
    <property type="nucleotide sequence ID" value="NZ_JAEMEF010000008.1"/>
</dbReference>
<keyword evidence="3" id="KW-1185">Reference proteome</keyword>
<gene>
    <name evidence="2" type="ORF">JAO71_10235</name>
</gene>
<dbReference type="PANTHER" id="PTHR10357">
    <property type="entry name" value="ALPHA-AMYLASE FAMILY MEMBER"/>
    <property type="match status" value="1"/>
</dbReference>